<feature type="domain" description="EF-hand" evidence="2">
    <location>
        <begin position="17"/>
        <end position="52"/>
    </location>
</feature>
<keyword evidence="1" id="KW-0106">Calcium</keyword>
<dbReference type="InterPro" id="IPR011992">
    <property type="entry name" value="EF-hand-dom_pair"/>
</dbReference>
<reference evidence="3" key="1">
    <citation type="submission" date="2021-03" db="EMBL/GenBank/DDBJ databases">
        <authorList>
            <person name="Li Z."/>
            <person name="Yang C."/>
        </authorList>
    </citation>
    <scope>NUCLEOTIDE SEQUENCE</scope>
    <source>
        <strain evidence="3">Dzin_1.0</strain>
        <tissue evidence="3">Leaf</tissue>
    </source>
</reference>
<keyword evidence="4" id="KW-1185">Reference proteome</keyword>
<evidence type="ECO:0000256" key="1">
    <source>
        <dbReference type="ARBA" id="ARBA00022837"/>
    </source>
</evidence>
<reference evidence="3" key="2">
    <citation type="journal article" date="2022" name="Hortic Res">
        <title>The genome of Dioscorea zingiberensis sheds light on the biosynthesis, origin and evolution of the medicinally important diosgenin saponins.</title>
        <authorList>
            <person name="Li Y."/>
            <person name="Tan C."/>
            <person name="Li Z."/>
            <person name="Guo J."/>
            <person name="Li S."/>
            <person name="Chen X."/>
            <person name="Wang C."/>
            <person name="Dai X."/>
            <person name="Yang H."/>
            <person name="Song W."/>
            <person name="Hou L."/>
            <person name="Xu J."/>
            <person name="Tong Z."/>
            <person name="Xu A."/>
            <person name="Yuan X."/>
            <person name="Wang W."/>
            <person name="Yang Q."/>
            <person name="Chen L."/>
            <person name="Sun Z."/>
            <person name="Wang K."/>
            <person name="Pan B."/>
            <person name="Chen J."/>
            <person name="Bao Y."/>
            <person name="Liu F."/>
            <person name="Qi X."/>
            <person name="Gang D.R."/>
            <person name="Wen J."/>
            <person name="Li J."/>
        </authorList>
    </citation>
    <scope>NUCLEOTIDE SEQUENCE</scope>
    <source>
        <strain evidence="3">Dzin_1.0</strain>
    </source>
</reference>
<dbReference type="PROSITE" id="PS00018">
    <property type="entry name" value="EF_HAND_1"/>
    <property type="match status" value="1"/>
</dbReference>
<proteinExistence type="predicted"/>
<protein>
    <recommendedName>
        <fullName evidence="2">EF-hand domain-containing protein</fullName>
    </recommendedName>
</protein>
<dbReference type="GO" id="GO:0005509">
    <property type="term" value="F:calcium ion binding"/>
    <property type="evidence" value="ECO:0007669"/>
    <property type="project" value="InterPro"/>
</dbReference>
<dbReference type="PROSITE" id="PS50222">
    <property type="entry name" value="EF_HAND_2"/>
    <property type="match status" value="1"/>
</dbReference>
<dbReference type="InterPro" id="IPR002048">
    <property type="entry name" value="EF_hand_dom"/>
</dbReference>
<sequence length="167" mass="18136">MAMRLEKRPCISHHGKMEREQFMEWLKHVDANGDGMISKKELQDALRELGMDWVRWKARRGMESSTTESDDIPLKLSQRKVCREKKRPIFDDPPVPPPLIASSPEAEANEIVTQAIGGADDADVGFLCEIPSEVLHVATPPPVGVGSGVAGGAQAPCYSGTCISLGA</sequence>
<accession>A0A9D5HFV7</accession>
<organism evidence="3 4">
    <name type="scientific">Dioscorea zingiberensis</name>
    <dbReference type="NCBI Taxonomy" id="325984"/>
    <lineage>
        <taxon>Eukaryota</taxon>
        <taxon>Viridiplantae</taxon>
        <taxon>Streptophyta</taxon>
        <taxon>Embryophyta</taxon>
        <taxon>Tracheophyta</taxon>
        <taxon>Spermatophyta</taxon>
        <taxon>Magnoliopsida</taxon>
        <taxon>Liliopsida</taxon>
        <taxon>Dioscoreales</taxon>
        <taxon>Dioscoreaceae</taxon>
        <taxon>Dioscorea</taxon>
    </lineage>
</organism>
<dbReference type="AlphaFoldDB" id="A0A9D5HFV7"/>
<dbReference type="OrthoDB" id="1914225at2759"/>
<dbReference type="Pfam" id="PF13405">
    <property type="entry name" value="EF-hand_6"/>
    <property type="match status" value="1"/>
</dbReference>
<comment type="caution">
    <text evidence="3">The sequence shown here is derived from an EMBL/GenBank/DDBJ whole genome shotgun (WGS) entry which is preliminary data.</text>
</comment>
<name>A0A9D5HFV7_9LILI</name>
<dbReference type="InterPro" id="IPR018247">
    <property type="entry name" value="EF_Hand_1_Ca_BS"/>
</dbReference>
<evidence type="ECO:0000313" key="4">
    <source>
        <dbReference type="Proteomes" id="UP001085076"/>
    </source>
</evidence>
<dbReference type="Gene3D" id="1.10.238.10">
    <property type="entry name" value="EF-hand"/>
    <property type="match status" value="1"/>
</dbReference>
<evidence type="ECO:0000259" key="2">
    <source>
        <dbReference type="PROSITE" id="PS50222"/>
    </source>
</evidence>
<dbReference type="Proteomes" id="UP001085076">
    <property type="component" value="Miscellaneous, Linkage group lg04"/>
</dbReference>
<dbReference type="EMBL" id="JAGGNH010000004">
    <property type="protein sequence ID" value="KAJ0974955.1"/>
    <property type="molecule type" value="Genomic_DNA"/>
</dbReference>
<evidence type="ECO:0000313" key="3">
    <source>
        <dbReference type="EMBL" id="KAJ0974955.1"/>
    </source>
</evidence>
<dbReference type="SMART" id="SM00054">
    <property type="entry name" value="EFh"/>
    <property type="match status" value="1"/>
</dbReference>
<dbReference type="SUPFAM" id="SSF47473">
    <property type="entry name" value="EF-hand"/>
    <property type="match status" value="1"/>
</dbReference>
<gene>
    <name evidence="3" type="ORF">J5N97_016920</name>
</gene>